<accession>A0A5B8V8C6</accession>
<proteinExistence type="predicted"/>
<gene>
    <name evidence="1" type="ORF">FRZ67_10685</name>
</gene>
<dbReference type="AlphaFoldDB" id="A0A5B8V8C6"/>
<protein>
    <submittedName>
        <fullName evidence="1">DUF1569 domain-containing protein</fullName>
    </submittedName>
</protein>
<dbReference type="Gene3D" id="1.20.120.450">
    <property type="entry name" value="dinb family like domain"/>
    <property type="match status" value="1"/>
</dbReference>
<dbReference type="SUPFAM" id="SSF109854">
    <property type="entry name" value="DinB/YfiT-like putative metalloenzymes"/>
    <property type="match status" value="1"/>
</dbReference>
<dbReference type="InterPro" id="IPR034660">
    <property type="entry name" value="DinB/YfiT-like"/>
</dbReference>
<organism evidence="1 2">
    <name type="scientific">Panacibacter ginsenosidivorans</name>
    <dbReference type="NCBI Taxonomy" id="1813871"/>
    <lineage>
        <taxon>Bacteria</taxon>
        <taxon>Pseudomonadati</taxon>
        <taxon>Bacteroidota</taxon>
        <taxon>Chitinophagia</taxon>
        <taxon>Chitinophagales</taxon>
        <taxon>Chitinophagaceae</taxon>
        <taxon>Panacibacter</taxon>
    </lineage>
</organism>
<evidence type="ECO:0000313" key="1">
    <source>
        <dbReference type="EMBL" id="QEC67737.1"/>
    </source>
</evidence>
<sequence>MQNLFQPESATGIVMRIARLKPAAKALWGKMNAAQMLAHCKAPLEVALGDRILKHSFIGWLFGKLAKKKMLKEPPFQHNLPTDGSFVVKDERVFSDEQEQLFTLIKRFAEADPQTIAARVHPFFGKMTIDEWGILQWKHLDHHLRQFGV</sequence>
<name>A0A5B8V8C6_9BACT</name>
<dbReference type="KEGG" id="pgin:FRZ67_10685"/>
<dbReference type="Pfam" id="PF07606">
    <property type="entry name" value="DUF1569"/>
    <property type="match status" value="1"/>
</dbReference>
<dbReference type="EMBL" id="CP042435">
    <property type="protein sequence ID" value="QEC67737.1"/>
    <property type="molecule type" value="Genomic_DNA"/>
</dbReference>
<dbReference type="InterPro" id="IPR011463">
    <property type="entry name" value="DUF1569"/>
</dbReference>
<dbReference type="RefSeq" id="WP_147189544.1">
    <property type="nucleotide sequence ID" value="NZ_CP042435.1"/>
</dbReference>
<dbReference type="Proteomes" id="UP000321533">
    <property type="component" value="Chromosome"/>
</dbReference>
<reference evidence="1 2" key="1">
    <citation type="journal article" date="2016" name="Int. J. Syst. Evol. Microbiol.">
        <title>Panacibacter ginsenosidivorans gen. nov., sp. nov., with ginsenoside converting activity isolated from soil of a ginseng field.</title>
        <authorList>
            <person name="Siddiqi M.Z."/>
            <person name="Muhammad Shafi S."/>
            <person name="Choi K.D."/>
            <person name="Im W.T."/>
        </authorList>
    </citation>
    <scope>NUCLEOTIDE SEQUENCE [LARGE SCALE GENOMIC DNA]</scope>
    <source>
        <strain evidence="1 2">Gsoil1550</strain>
    </source>
</reference>
<dbReference type="OrthoDB" id="2599194at2"/>
<keyword evidence="2" id="KW-1185">Reference proteome</keyword>
<evidence type="ECO:0000313" key="2">
    <source>
        <dbReference type="Proteomes" id="UP000321533"/>
    </source>
</evidence>